<sequence>MDSLLAYFVLFGIFFITYADVSPTSCTLPSGALAPNATSCANTRDTASCNGIFSSPSSTDPKRDPKCVDPTVEDVALECANTCGLCCETSAYTCGDDPGTFLNLWT</sequence>
<organism evidence="1 2">
    <name type="scientific">Panagrolaimus sp. PS1159</name>
    <dbReference type="NCBI Taxonomy" id="55785"/>
    <lineage>
        <taxon>Eukaryota</taxon>
        <taxon>Metazoa</taxon>
        <taxon>Ecdysozoa</taxon>
        <taxon>Nematoda</taxon>
        <taxon>Chromadorea</taxon>
        <taxon>Rhabditida</taxon>
        <taxon>Tylenchina</taxon>
        <taxon>Panagrolaimomorpha</taxon>
        <taxon>Panagrolaimoidea</taxon>
        <taxon>Panagrolaimidae</taxon>
        <taxon>Panagrolaimus</taxon>
    </lineage>
</organism>
<proteinExistence type="predicted"/>
<evidence type="ECO:0000313" key="2">
    <source>
        <dbReference type="WBParaSite" id="PS1159_v2.g7206.t1"/>
    </source>
</evidence>
<reference evidence="2" key="1">
    <citation type="submission" date="2022-11" db="UniProtKB">
        <authorList>
            <consortium name="WormBaseParasite"/>
        </authorList>
    </citation>
    <scope>IDENTIFICATION</scope>
</reference>
<protein>
    <submittedName>
        <fullName evidence="2">ShKT domain-containing protein</fullName>
    </submittedName>
</protein>
<name>A0AC35GNU3_9BILA</name>
<dbReference type="WBParaSite" id="PS1159_v2.g7206.t1">
    <property type="protein sequence ID" value="PS1159_v2.g7206.t1"/>
    <property type="gene ID" value="PS1159_v2.g7206"/>
</dbReference>
<evidence type="ECO:0000313" key="1">
    <source>
        <dbReference type="Proteomes" id="UP000887580"/>
    </source>
</evidence>
<accession>A0AC35GNU3</accession>
<dbReference type="Proteomes" id="UP000887580">
    <property type="component" value="Unplaced"/>
</dbReference>